<evidence type="ECO:0000313" key="5">
    <source>
        <dbReference type="Proteomes" id="UP000334990"/>
    </source>
</evidence>
<accession>A0A5M3VWY9</accession>
<dbReference type="PROSITE" id="PS51257">
    <property type="entry name" value="PROKAR_LIPOPROTEIN"/>
    <property type="match status" value="1"/>
</dbReference>
<comment type="caution">
    <text evidence="4">The sequence shown here is derived from an EMBL/GenBank/DDBJ whole genome shotgun (WGS) entry which is preliminary data.</text>
</comment>
<organism evidence="4 5">
    <name type="scientific">Acrocarpospora corrugata</name>
    <dbReference type="NCBI Taxonomy" id="35763"/>
    <lineage>
        <taxon>Bacteria</taxon>
        <taxon>Bacillati</taxon>
        <taxon>Actinomycetota</taxon>
        <taxon>Actinomycetes</taxon>
        <taxon>Streptosporangiales</taxon>
        <taxon>Streptosporangiaceae</taxon>
        <taxon>Acrocarpospora</taxon>
    </lineage>
</organism>
<evidence type="ECO:0000313" key="4">
    <source>
        <dbReference type="EMBL" id="GER99602.1"/>
    </source>
</evidence>
<feature type="signal peptide" evidence="1">
    <location>
        <begin position="1"/>
        <end position="21"/>
    </location>
</feature>
<evidence type="ECO:0000256" key="1">
    <source>
        <dbReference type="SAM" id="SignalP"/>
    </source>
</evidence>
<dbReference type="GO" id="GO:0005576">
    <property type="term" value="C:extracellular region"/>
    <property type="evidence" value="ECO:0007669"/>
    <property type="project" value="TreeGrafter"/>
</dbReference>
<dbReference type="Proteomes" id="UP000334990">
    <property type="component" value="Unassembled WGS sequence"/>
</dbReference>
<dbReference type="InterPro" id="IPR005693">
    <property type="entry name" value="Mce"/>
</dbReference>
<feature type="domain" description="Mammalian cell entry C-terminal" evidence="3">
    <location>
        <begin position="110"/>
        <end position="281"/>
    </location>
</feature>
<evidence type="ECO:0000259" key="3">
    <source>
        <dbReference type="Pfam" id="PF11887"/>
    </source>
</evidence>
<dbReference type="OrthoDB" id="3460101at2"/>
<dbReference type="InterPro" id="IPR024516">
    <property type="entry name" value="Mce_C"/>
</dbReference>
<evidence type="ECO:0000259" key="2">
    <source>
        <dbReference type="Pfam" id="PF02470"/>
    </source>
</evidence>
<sequence>MRRIALALVALATACSIQTVGAPTGDVTLNATFDDVQSLVAGHSVQIADVRIGSVTGIRLDGYRARVTMSLRRRIPAGTVAAVAKTSILGENYVELALPEGADLVTGPFLAQDATITRTSVEPDIEQVTEAAGPLIDALGAQDVNAVLEAASTAFAGKGGDVNRLIRQTAEVTATWAGARADIATTIDGLARLGRDLEKGSAELDRLPGTVERATERLAHGRRHIKKTIVSLTAFAKAGNLVFYPRHAERLRVLLTRLDAIAGTLLRGKDDLQAMIAELRRWIDTPPITANDQMLIYVWLRGLLNGRGDAAEAPEARNDLTLLLTPPLPGAGRVP</sequence>
<reference evidence="4 5" key="1">
    <citation type="submission" date="2019-10" db="EMBL/GenBank/DDBJ databases">
        <title>Whole genome shotgun sequence of Acrocarpospora corrugata NBRC 13972.</title>
        <authorList>
            <person name="Ichikawa N."/>
            <person name="Kimura A."/>
            <person name="Kitahashi Y."/>
            <person name="Komaki H."/>
            <person name="Oguchi A."/>
        </authorList>
    </citation>
    <scope>NUCLEOTIDE SEQUENCE [LARGE SCALE GENOMIC DNA]</scope>
    <source>
        <strain evidence="4 5">NBRC 13972</strain>
    </source>
</reference>
<name>A0A5M3VWY9_9ACTN</name>
<proteinExistence type="predicted"/>
<dbReference type="AlphaFoldDB" id="A0A5M3VWY9"/>
<keyword evidence="1" id="KW-0732">Signal</keyword>
<dbReference type="NCBIfam" id="TIGR00996">
    <property type="entry name" value="Mtu_fam_mce"/>
    <property type="match status" value="1"/>
</dbReference>
<dbReference type="EMBL" id="BLAD01000040">
    <property type="protein sequence ID" value="GER99602.1"/>
    <property type="molecule type" value="Genomic_DNA"/>
</dbReference>
<dbReference type="PANTHER" id="PTHR33371:SF15">
    <property type="entry name" value="LIPOPROTEIN LPRN"/>
    <property type="match status" value="1"/>
</dbReference>
<dbReference type="InterPro" id="IPR003399">
    <property type="entry name" value="Mce/MlaD"/>
</dbReference>
<dbReference type="PANTHER" id="PTHR33371">
    <property type="entry name" value="INTERMEMBRANE PHOSPHOLIPID TRANSPORT SYSTEM BINDING PROTEIN MLAD-RELATED"/>
    <property type="match status" value="1"/>
</dbReference>
<feature type="domain" description="Mce/MlaD" evidence="2">
    <location>
        <begin position="27"/>
        <end position="96"/>
    </location>
</feature>
<feature type="chain" id="PRO_5039408929" evidence="1">
    <location>
        <begin position="22"/>
        <end position="335"/>
    </location>
</feature>
<dbReference type="InterPro" id="IPR052336">
    <property type="entry name" value="MlaD_Phospholipid_Transporter"/>
</dbReference>
<gene>
    <name evidence="4" type="ORF">Acor_16660</name>
</gene>
<keyword evidence="5" id="KW-1185">Reference proteome</keyword>
<dbReference type="Pfam" id="PF02470">
    <property type="entry name" value="MlaD"/>
    <property type="match status" value="1"/>
</dbReference>
<dbReference type="Pfam" id="PF11887">
    <property type="entry name" value="Mce4_CUP1"/>
    <property type="match status" value="1"/>
</dbReference>
<protein>
    <submittedName>
        <fullName evidence="4">Uncharacterized protein</fullName>
    </submittedName>
</protein>
<dbReference type="RefSeq" id="WP_155335975.1">
    <property type="nucleotide sequence ID" value="NZ_BAAABN010000042.1"/>
</dbReference>